<keyword evidence="13" id="KW-1185">Reference proteome</keyword>
<evidence type="ECO:0000256" key="2">
    <source>
        <dbReference type="ARBA" id="ARBA00008682"/>
    </source>
</evidence>
<comment type="catalytic activity">
    <reaction evidence="1">
        <text>Random endo-hydrolysis of N-acetyl-beta-D-glucosaminide (1-&gt;4)-beta-linkages in chitin and chitodextrins.</text>
        <dbReference type="EC" id="3.2.1.14"/>
    </reaction>
</comment>
<dbReference type="EMBL" id="JAQJAE010000004">
    <property type="protein sequence ID" value="KAJ5598610.1"/>
    <property type="molecule type" value="Genomic_DNA"/>
</dbReference>
<evidence type="ECO:0000259" key="11">
    <source>
        <dbReference type="PROSITE" id="PS51910"/>
    </source>
</evidence>
<reference evidence="12" key="1">
    <citation type="journal article" date="2023" name="IMA Fungus">
        <title>Comparative genomic study of the Penicillium genus elucidates a diverse pangenome and 15 lateral gene transfer events.</title>
        <authorList>
            <person name="Petersen C."/>
            <person name="Sorensen T."/>
            <person name="Nielsen M.R."/>
            <person name="Sondergaard T.E."/>
            <person name="Sorensen J.L."/>
            <person name="Fitzpatrick D.A."/>
            <person name="Frisvad J.C."/>
            <person name="Nielsen K.L."/>
        </authorList>
    </citation>
    <scope>NUCLEOTIDE SEQUENCE</scope>
    <source>
        <strain evidence="12">IBT 12815</strain>
    </source>
</reference>
<dbReference type="InterPro" id="IPR017853">
    <property type="entry name" value="GH"/>
</dbReference>
<evidence type="ECO:0000256" key="3">
    <source>
        <dbReference type="ARBA" id="ARBA00012729"/>
    </source>
</evidence>
<dbReference type="GeneID" id="81589990"/>
<organism evidence="12 13">
    <name type="scientific">Penicillium hordei</name>
    <dbReference type="NCBI Taxonomy" id="40994"/>
    <lineage>
        <taxon>Eukaryota</taxon>
        <taxon>Fungi</taxon>
        <taxon>Dikarya</taxon>
        <taxon>Ascomycota</taxon>
        <taxon>Pezizomycotina</taxon>
        <taxon>Eurotiomycetes</taxon>
        <taxon>Eurotiomycetidae</taxon>
        <taxon>Eurotiales</taxon>
        <taxon>Aspergillaceae</taxon>
        <taxon>Penicillium</taxon>
    </lineage>
</organism>
<name>A0AAD6GYN5_9EURO</name>
<protein>
    <recommendedName>
        <fullName evidence="3">chitinase</fullName>
        <ecNumber evidence="3">3.2.1.14</ecNumber>
    </recommendedName>
</protein>
<dbReference type="GO" id="GO:0006032">
    <property type="term" value="P:chitin catabolic process"/>
    <property type="evidence" value="ECO:0007669"/>
    <property type="project" value="UniProtKB-KW"/>
</dbReference>
<dbReference type="PROSITE" id="PS01095">
    <property type="entry name" value="GH18_1"/>
    <property type="match status" value="1"/>
</dbReference>
<keyword evidence="5" id="KW-0146">Chitin degradation</keyword>
<dbReference type="Proteomes" id="UP001213799">
    <property type="component" value="Unassembled WGS sequence"/>
</dbReference>
<dbReference type="InterPro" id="IPR001579">
    <property type="entry name" value="Glyco_hydro_18_chit_AS"/>
</dbReference>
<comment type="caution">
    <text evidence="12">The sequence shown here is derived from an EMBL/GenBank/DDBJ whole genome shotgun (WGS) entry which is preliminary data.</text>
</comment>
<dbReference type="SUPFAM" id="SSF51445">
    <property type="entry name" value="(Trans)glycosidases"/>
    <property type="match status" value="1"/>
</dbReference>
<dbReference type="Gene3D" id="3.20.20.80">
    <property type="entry name" value="Glycosidases"/>
    <property type="match status" value="1"/>
</dbReference>
<reference evidence="12" key="2">
    <citation type="submission" date="2023-01" db="EMBL/GenBank/DDBJ databases">
        <authorList>
            <person name="Petersen C."/>
        </authorList>
    </citation>
    <scope>NUCLEOTIDE SEQUENCE</scope>
    <source>
        <strain evidence="12">IBT 12815</strain>
    </source>
</reference>
<dbReference type="PANTHER" id="PTHR11177">
    <property type="entry name" value="CHITINASE"/>
    <property type="match status" value="1"/>
</dbReference>
<evidence type="ECO:0000313" key="12">
    <source>
        <dbReference type="EMBL" id="KAJ5598610.1"/>
    </source>
</evidence>
<comment type="similarity">
    <text evidence="2">Belongs to the glycosyl hydrolase 18 family. Chitinase class V subfamily.</text>
</comment>
<keyword evidence="4 9" id="KW-0378">Hydrolase</keyword>
<evidence type="ECO:0000256" key="4">
    <source>
        <dbReference type="ARBA" id="ARBA00022801"/>
    </source>
</evidence>
<gene>
    <name evidence="12" type="ORF">N7537_008694</name>
</gene>
<evidence type="ECO:0000256" key="10">
    <source>
        <dbReference type="SAM" id="MobiDB-lite"/>
    </source>
</evidence>
<keyword evidence="6" id="KW-0119">Carbohydrate metabolism</keyword>
<evidence type="ECO:0000256" key="8">
    <source>
        <dbReference type="ARBA" id="ARBA00023326"/>
    </source>
</evidence>
<evidence type="ECO:0000256" key="6">
    <source>
        <dbReference type="ARBA" id="ARBA00023277"/>
    </source>
</evidence>
<feature type="domain" description="GH18" evidence="11">
    <location>
        <begin position="1"/>
        <end position="337"/>
    </location>
</feature>
<dbReference type="RefSeq" id="XP_056751824.1">
    <property type="nucleotide sequence ID" value="XM_056899748.1"/>
</dbReference>
<dbReference type="PANTHER" id="PTHR11177:SF402">
    <property type="entry name" value="CHITINASE"/>
    <property type="match status" value="1"/>
</dbReference>
<feature type="region of interest" description="Disordered" evidence="10">
    <location>
        <begin position="323"/>
        <end position="353"/>
    </location>
</feature>
<accession>A0AAD6GYN5</accession>
<dbReference type="SUPFAM" id="SSF54556">
    <property type="entry name" value="Chitinase insertion domain"/>
    <property type="match status" value="1"/>
</dbReference>
<sequence>MTPSDINVNPWTHMFYSFAGIDTGDSTIETIYDLDDIYIEQMNDLKKKKPSLKTFISVGGWDLGGEPFSDMVRFSGLRKSFIDSVISFMDDRGFDGIDIDWEYPAATDRGGRDEDTKNFVTFMKELKEACDGSYSITATLPTSYWYLKGFDVRGLSKYVDYFNFMAYDIHGTWDGKTKWTESDINPHTNLTEIKDGLDLLWRNDVDPSKVLLGLGYYGRSFTLKDPSCDTPGCAFDKTEDSAGGGKAGKCTNTTGILTDYEIERVIKQYNPDVTYNEQAAVNWMTWDSNQWVSFDNAKTLKQKADFANEKCLGGLFAWSIEEGGPGTTANPNDLDPKDTSMTGASTDGSDSGSGNFYVDGDVAKPKGSNTATAIAPVNLIVAPSSLSTPTTISVGPLVTPIEVAWTTTKTVTVSNKPTVTTTVTRTIQTTTFSIPSITASSIPWWNWNITGTDDTSSSKTLFPSFSLDSFTFRNTLSYQQTQTQSGINGSYVTITGSEDRTFFPPPWPWSTTSLPVDVPTPVITWTQGGPPAPTCTSNCGSECKSFCDAPCLTDCDDTVSNDNWKDPEDPDPPSHSRCSGPDCKGGKCIGPLCVKRGCTGTDCDESTHTCLGSDCHVTSCIGTDCTDSGECDGDDCDTTGCEGDDCNGSGQCTGPDCVSLGCIGADCDPQTGECTGSDCSKVSCSGSNCDGGKCTGDGCESEDDDCDSKEADTCTEYISSSMVSSGYTTETSTMCQTITACDAKSTTTTSTITSNSTVKAAYRFYSRTIDDAAITSQASIIDDDFSSLYTTTPTTISTSSTSTEATTTTSNKYKPSESASTCGHGQTMCHLFVSNLHGFCDVAKSYIRGDDIYGTTSGKKTGECYTDGKHASGGCGVFIKGDGCEVKGTTMQAAYDHIFDDCNQACGHMVFDNGCEMKVDYVTGWKRKYVDTTLSLTTPSSIRYHASIAKSCSEGLQFDVTGQMGINFSVENGLPGWKSGSYNWKTASPKTIWSGCVPFSMLAQRSLEGKMAPDSLLPRSTTGSTIKIPEASLSTCAISTKGIYCADPGDKEHNCDLNTLYEDFDFVGEEDSSLMRRGNIEKRAEKRLSYCTEKGKRGQTTTFSGFGKGNLIKFSNFPSSGELVKKYPDVATYDAEDSKDCMNLRLMKLSQTPTNPTDKTGRSYHSEHVLEAQTVQRFFNHLGQQWSNKRRGDPNPNARVYPDPQTGIDGDVTWCAYMKLWWEARWNANDKLGSQFPGKYEHTEEFVLYESVLNQNVKQGWFSGDNFYHSDVIGNHAKQGDWDEFSKDLKVHILAWQYYYVQEIKDILVKQAHRIEAKLRSLEDDEIQVNVGGLYNRVYIPQGFAELWKDWVESEHQRAQVEVRKFLKKWAQKGRDLNRPQPKDQEKLAPEEAVQSDPVLIKRFEYYLKFVNDLHPWNIDWNWGDGSDGDPMDTDSDGDPMDTS</sequence>
<dbReference type="EC" id="3.2.1.14" evidence="3"/>
<keyword evidence="8" id="KW-0624">Polysaccharide degradation</keyword>
<evidence type="ECO:0000313" key="13">
    <source>
        <dbReference type="Proteomes" id="UP001213799"/>
    </source>
</evidence>
<dbReference type="InterPro" id="IPR011583">
    <property type="entry name" value="Chitinase_II/V-like_cat"/>
</dbReference>
<dbReference type="InterPro" id="IPR029070">
    <property type="entry name" value="Chitinase_insertion_sf"/>
</dbReference>
<dbReference type="PROSITE" id="PS51910">
    <property type="entry name" value="GH18_2"/>
    <property type="match status" value="1"/>
</dbReference>
<dbReference type="Pfam" id="PF00704">
    <property type="entry name" value="Glyco_hydro_18"/>
    <property type="match status" value="1"/>
</dbReference>
<feature type="region of interest" description="Disordered" evidence="10">
    <location>
        <begin position="794"/>
        <end position="813"/>
    </location>
</feature>
<evidence type="ECO:0000256" key="1">
    <source>
        <dbReference type="ARBA" id="ARBA00000822"/>
    </source>
</evidence>
<feature type="compositionally biased region" description="Low complexity" evidence="10">
    <location>
        <begin position="794"/>
        <end position="810"/>
    </location>
</feature>
<feature type="compositionally biased region" description="Low complexity" evidence="10">
    <location>
        <begin position="339"/>
        <end position="353"/>
    </location>
</feature>
<evidence type="ECO:0000256" key="7">
    <source>
        <dbReference type="ARBA" id="ARBA00023295"/>
    </source>
</evidence>
<dbReference type="Gene3D" id="3.10.50.10">
    <property type="match status" value="1"/>
</dbReference>
<dbReference type="GO" id="GO:0000272">
    <property type="term" value="P:polysaccharide catabolic process"/>
    <property type="evidence" value="ECO:0007669"/>
    <property type="project" value="UniProtKB-KW"/>
</dbReference>
<proteinExistence type="inferred from homology"/>
<dbReference type="InterPro" id="IPR001223">
    <property type="entry name" value="Glyco_hydro18_cat"/>
</dbReference>
<evidence type="ECO:0000256" key="9">
    <source>
        <dbReference type="RuleBase" id="RU000489"/>
    </source>
</evidence>
<feature type="region of interest" description="Disordered" evidence="10">
    <location>
        <begin position="562"/>
        <end position="581"/>
    </location>
</feature>
<dbReference type="SMART" id="SM00636">
    <property type="entry name" value="Glyco_18"/>
    <property type="match status" value="1"/>
</dbReference>
<keyword evidence="7 9" id="KW-0326">Glycosidase</keyword>
<dbReference type="InterPro" id="IPR050314">
    <property type="entry name" value="Glycosyl_Hydrlase_18"/>
</dbReference>
<dbReference type="GO" id="GO:0008061">
    <property type="term" value="F:chitin binding"/>
    <property type="evidence" value="ECO:0007669"/>
    <property type="project" value="InterPro"/>
</dbReference>
<dbReference type="GO" id="GO:0008843">
    <property type="term" value="F:endochitinase activity"/>
    <property type="evidence" value="ECO:0007669"/>
    <property type="project" value="UniProtKB-EC"/>
</dbReference>
<evidence type="ECO:0000256" key="5">
    <source>
        <dbReference type="ARBA" id="ARBA00023024"/>
    </source>
</evidence>